<protein>
    <recommendedName>
        <fullName evidence="3">Pre-mRNA-splicing factor SYF2</fullName>
    </recommendedName>
</protein>
<organism evidence="1 2">
    <name type="scientific">Prymnesium parvum</name>
    <name type="common">Toxic golden alga</name>
    <dbReference type="NCBI Taxonomy" id="97485"/>
    <lineage>
        <taxon>Eukaryota</taxon>
        <taxon>Haptista</taxon>
        <taxon>Haptophyta</taxon>
        <taxon>Prymnesiophyceae</taxon>
        <taxon>Prymnesiales</taxon>
        <taxon>Prymnesiaceae</taxon>
        <taxon>Prymnesium</taxon>
    </lineage>
</organism>
<accession>A0AB34IMZ9</accession>
<gene>
    <name evidence="1" type="ORF">AB1Y20_012259</name>
</gene>
<evidence type="ECO:0000313" key="2">
    <source>
        <dbReference type="Proteomes" id="UP001515480"/>
    </source>
</evidence>
<keyword evidence="2" id="KW-1185">Reference proteome</keyword>
<sequence length="215" mass="23920">MSPALINPRKSQALSSMSNQAALERARSARMLKLKSLDFQEVRVGLISDAEAYNAGMELAAQQDQFDEHIIDGEMNGGDDDDEENAAMMSGKLQGWEERKQYYRKLVVDGNVTALQEALERQQAKLERAKAKKKPEVYLSYKYAKTEWTKRAIELAKVCRMMHEKKMTSELKSMKLRLLGPPRTLSGALGASLGQLFGAGGAKTAPPQRTGQLLK</sequence>
<proteinExistence type="predicted"/>
<reference evidence="1 2" key="1">
    <citation type="journal article" date="2024" name="Science">
        <title>Giant polyketide synthase enzymes in the biosynthesis of giant marine polyether toxins.</title>
        <authorList>
            <person name="Fallon T.R."/>
            <person name="Shende V.V."/>
            <person name="Wierzbicki I.H."/>
            <person name="Pendleton A.L."/>
            <person name="Watervoot N.F."/>
            <person name="Auber R.P."/>
            <person name="Gonzalez D.J."/>
            <person name="Wisecaver J.H."/>
            <person name="Moore B.S."/>
        </authorList>
    </citation>
    <scope>NUCLEOTIDE SEQUENCE [LARGE SCALE GENOMIC DNA]</scope>
    <source>
        <strain evidence="1 2">12B1</strain>
    </source>
</reference>
<dbReference type="AlphaFoldDB" id="A0AB34IMZ9"/>
<dbReference type="EMBL" id="JBGBPQ010000021">
    <property type="protein sequence ID" value="KAL1503791.1"/>
    <property type="molecule type" value="Genomic_DNA"/>
</dbReference>
<evidence type="ECO:0008006" key="3">
    <source>
        <dbReference type="Google" id="ProtNLM"/>
    </source>
</evidence>
<dbReference type="Proteomes" id="UP001515480">
    <property type="component" value="Unassembled WGS sequence"/>
</dbReference>
<comment type="caution">
    <text evidence="1">The sequence shown here is derived from an EMBL/GenBank/DDBJ whole genome shotgun (WGS) entry which is preliminary data.</text>
</comment>
<name>A0AB34IMZ9_PRYPA</name>
<evidence type="ECO:0000313" key="1">
    <source>
        <dbReference type="EMBL" id="KAL1503791.1"/>
    </source>
</evidence>